<keyword evidence="1" id="KW-0472">Membrane</keyword>
<dbReference type="InterPro" id="IPR032820">
    <property type="entry name" value="ATPase_put"/>
</dbReference>
<dbReference type="Proteomes" id="UP001198901">
    <property type="component" value="Unassembled WGS sequence"/>
</dbReference>
<keyword evidence="3" id="KW-1185">Reference proteome</keyword>
<sequence>MSQSKHNHNKHKSQKDKLNSYAHYSGLVIQMMAIIGIATFIGIKLDERYPNNKDLYTLALSLTGVILSIVYVIRRIIAISKSK</sequence>
<feature type="transmembrane region" description="Helical" evidence="1">
    <location>
        <begin position="55"/>
        <end position="73"/>
    </location>
</feature>
<reference evidence="3" key="1">
    <citation type="submission" date="2023-07" db="EMBL/GenBank/DDBJ databases">
        <authorList>
            <person name="Yue Y."/>
        </authorList>
    </citation>
    <scope>NUCLEOTIDE SEQUENCE [LARGE SCALE GENOMIC DNA]</scope>
    <source>
        <strain evidence="3">D23</strain>
    </source>
</reference>
<evidence type="ECO:0000313" key="3">
    <source>
        <dbReference type="Proteomes" id="UP001198901"/>
    </source>
</evidence>
<evidence type="ECO:0000313" key="2">
    <source>
        <dbReference type="EMBL" id="MCA0131323.1"/>
    </source>
</evidence>
<comment type="caution">
    <text evidence="2">The sequence shown here is derived from an EMBL/GenBank/DDBJ whole genome shotgun (WGS) entry which is preliminary data.</text>
</comment>
<organism evidence="2 3">
    <name type="scientific">Winogradskyella alexanderae</name>
    <dbReference type="NCBI Taxonomy" id="2877123"/>
    <lineage>
        <taxon>Bacteria</taxon>
        <taxon>Pseudomonadati</taxon>
        <taxon>Bacteroidota</taxon>
        <taxon>Flavobacteriia</taxon>
        <taxon>Flavobacteriales</taxon>
        <taxon>Flavobacteriaceae</taxon>
        <taxon>Winogradskyella</taxon>
    </lineage>
</organism>
<protein>
    <submittedName>
        <fullName evidence="2">AtpZ/AtpI family protein</fullName>
    </submittedName>
</protein>
<name>A0ABS7XMU6_9FLAO</name>
<feature type="transmembrane region" description="Helical" evidence="1">
    <location>
        <begin position="21"/>
        <end position="43"/>
    </location>
</feature>
<keyword evidence="1" id="KW-0812">Transmembrane</keyword>
<dbReference type="EMBL" id="JAIUJR010000001">
    <property type="protein sequence ID" value="MCA0131323.1"/>
    <property type="molecule type" value="Genomic_DNA"/>
</dbReference>
<dbReference type="RefSeq" id="WP_224524904.1">
    <property type="nucleotide sequence ID" value="NZ_JAIUJR010000001.1"/>
</dbReference>
<evidence type="ECO:0000256" key="1">
    <source>
        <dbReference type="SAM" id="Phobius"/>
    </source>
</evidence>
<dbReference type="Pfam" id="PF09527">
    <property type="entry name" value="ATPase_gene1"/>
    <property type="match status" value="1"/>
</dbReference>
<accession>A0ABS7XMU6</accession>
<gene>
    <name evidence="2" type="ORF">LBU54_01915</name>
</gene>
<proteinExistence type="predicted"/>
<keyword evidence="1" id="KW-1133">Transmembrane helix</keyword>